<organism evidence="2 3">
    <name type="scientific">Methylobacterium jeotgali</name>
    <dbReference type="NCBI Taxonomy" id="381630"/>
    <lineage>
        <taxon>Bacteria</taxon>
        <taxon>Pseudomonadati</taxon>
        <taxon>Pseudomonadota</taxon>
        <taxon>Alphaproteobacteria</taxon>
        <taxon>Hyphomicrobiales</taxon>
        <taxon>Methylobacteriaceae</taxon>
        <taxon>Methylobacterium</taxon>
    </lineage>
</organism>
<dbReference type="EMBL" id="BPQR01000005">
    <property type="protein sequence ID" value="GJE05036.1"/>
    <property type="molecule type" value="Genomic_DNA"/>
</dbReference>
<dbReference type="Proteomes" id="UP001055102">
    <property type="component" value="Unassembled WGS sequence"/>
</dbReference>
<dbReference type="InterPro" id="IPR001173">
    <property type="entry name" value="Glyco_trans_2-like"/>
</dbReference>
<name>A0ABQ4SP89_9HYPH</name>
<dbReference type="RefSeq" id="WP_238273765.1">
    <property type="nucleotide sequence ID" value="NZ_BPQR01000005.1"/>
</dbReference>
<gene>
    <name evidence="2" type="ORF">AOPFMNJM_0331</name>
</gene>
<dbReference type="InterPro" id="IPR029044">
    <property type="entry name" value="Nucleotide-diphossugar_trans"/>
</dbReference>
<evidence type="ECO:0000259" key="1">
    <source>
        <dbReference type="Pfam" id="PF00535"/>
    </source>
</evidence>
<protein>
    <recommendedName>
        <fullName evidence="1">Glycosyltransferase 2-like domain-containing protein</fullName>
    </recommendedName>
</protein>
<accession>A0ABQ4SP89</accession>
<comment type="caution">
    <text evidence="2">The sequence shown here is derived from an EMBL/GenBank/DDBJ whole genome shotgun (WGS) entry which is preliminary data.</text>
</comment>
<dbReference type="Pfam" id="PF00535">
    <property type="entry name" value="Glycos_transf_2"/>
    <property type="match status" value="1"/>
</dbReference>
<dbReference type="SUPFAM" id="SSF53448">
    <property type="entry name" value="Nucleotide-diphospho-sugar transferases"/>
    <property type="match status" value="1"/>
</dbReference>
<reference evidence="2" key="2">
    <citation type="submission" date="2021-08" db="EMBL/GenBank/DDBJ databases">
        <authorList>
            <person name="Tani A."/>
            <person name="Ola A."/>
            <person name="Ogura Y."/>
            <person name="Katsura K."/>
            <person name="Hayashi T."/>
        </authorList>
    </citation>
    <scope>NUCLEOTIDE SEQUENCE</scope>
    <source>
        <strain evidence="2">LMG 23639</strain>
    </source>
</reference>
<feature type="domain" description="Glycosyltransferase 2-like" evidence="1">
    <location>
        <begin position="69"/>
        <end position="107"/>
    </location>
</feature>
<dbReference type="Gene3D" id="3.90.550.10">
    <property type="entry name" value="Spore Coat Polysaccharide Biosynthesis Protein SpsA, Chain A"/>
    <property type="match status" value="1"/>
</dbReference>
<reference evidence="2" key="1">
    <citation type="journal article" date="2021" name="Front. Microbiol.">
        <title>Comprehensive Comparative Genomics and Phenotyping of Methylobacterium Species.</title>
        <authorList>
            <person name="Alessa O."/>
            <person name="Ogura Y."/>
            <person name="Fujitani Y."/>
            <person name="Takami H."/>
            <person name="Hayashi T."/>
            <person name="Sahin N."/>
            <person name="Tani A."/>
        </authorList>
    </citation>
    <scope>NUCLEOTIDE SEQUENCE</scope>
    <source>
        <strain evidence="2">LMG 23639</strain>
    </source>
</reference>
<proteinExistence type="predicted"/>
<keyword evidence="3" id="KW-1185">Reference proteome</keyword>
<evidence type="ECO:0000313" key="3">
    <source>
        <dbReference type="Proteomes" id="UP001055102"/>
    </source>
</evidence>
<sequence length="218" mass="24011">MLSDPNLHAASALATPLHVPSAMPAKLPSVAIAVPSGSQVHADFCMSLATMCYNLNELPLIIITCRSSIVAEARNNGIKMAQEAGADYVFFVDSDMTFPPDTLLRLLVREQDVIGATYSRRTPPLTFLGDFMPEQPADAPPGLVEMARIPTGCLLIRMSVFQKLKAPYFRFRTCEESGQIVGEDYDFSDRVRALGYRIWCDPILSKKLGHLGQQTFTL</sequence>
<evidence type="ECO:0000313" key="2">
    <source>
        <dbReference type="EMBL" id="GJE05036.1"/>
    </source>
</evidence>